<evidence type="ECO:0000313" key="1">
    <source>
        <dbReference type="EMBL" id="CEI72939.1"/>
    </source>
</evidence>
<dbReference type="KEGG" id="rhom:FRIFI_1404"/>
<keyword evidence="2" id="KW-1185">Reference proteome</keyword>
<gene>
    <name evidence="1" type="ORF">FRIFI_1404</name>
</gene>
<dbReference type="InterPro" id="IPR021145">
    <property type="entry name" value="Portal_protein_SPP1_Gp6-like"/>
</dbReference>
<accession>A0A2P2BRE6</accession>
<dbReference type="AlphaFoldDB" id="A0A2P2BRE6"/>
<name>A0A2P2BRE6_9FIRM</name>
<dbReference type="Proteomes" id="UP000245695">
    <property type="component" value="Chromosome 1"/>
</dbReference>
<evidence type="ECO:0000313" key="2">
    <source>
        <dbReference type="Proteomes" id="UP000245695"/>
    </source>
</evidence>
<proteinExistence type="predicted"/>
<reference evidence="1 2" key="1">
    <citation type="submission" date="2014-09" db="EMBL/GenBank/DDBJ databases">
        <authorList>
            <person name="Hornung B.V."/>
        </authorList>
    </citation>
    <scope>NUCLEOTIDE SEQUENCE [LARGE SCALE GENOMIC DNA]</scope>
    <source>
        <strain evidence="1 2">FRIFI</strain>
    </source>
</reference>
<sequence length="472" mass="54452">MNNIINAELGGLYGSEVIKEMDEIIKLYEVYDGPGQNWIIDEQDYIPTKKKTNYIKKLIKEEARFLFGKAPTFTVQVEEDSLQDQAEEINKYIRNLLKINLFEDKLIKGARDCFIGKRIAIKLHADTITKTIRIMFVPSLEFVYEPFEDRVDELKKIIFFHQLNAAKLKQEQRIWKQKYEMVEGKCILNEGIYDGYGNVVDILAEDVDLKLSGIPAYVILNDGLSGDLKGESDVEEILDNGMAYNKLASEDIDTLRKGMNRTIYGIDVDSEASKHFKLKPGAYWDVATDPAAAEGKQAQIGTVETDFNYNERMENTLNRIKSDMHEVLNIPMINNQDLKGMMTSGKTMKALYWQLITRCEEKMKAWGPALEWMIKAILEIAEVYKIATLPNLEKFDVVVENQYPLQEDEDNEKTLDMQQVNSQVMSRKSYMKKWANATDEIADEELKQIQLEKQLLEDSFSQFETNILEDDE</sequence>
<dbReference type="Pfam" id="PF05133">
    <property type="entry name" value="SPP1_portal"/>
    <property type="match status" value="1"/>
</dbReference>
<dbReference type="EMBL" id="LN650648">
    <property type="protein sequence ID" value="CEI72939.1"/>
    <property type="molecule type" value="Genomic_DNA"/>
</dbReference>
<dbReference type="RefSeq" id="WP_166505433.1">
    <property type="nucleotide sequence ID" value="NZ_LN650648.1"/>
</dbReference>
<protein>
    <submittedName>
        <fullName evidence="1">Phage portal protein, SPP1 Gp6-like</fullName>
    </submittedName>
</protein>
<organism evidence="1 2">
    <name type="scientific">Romboutsia hominis</name>
    <dbReference type="NCBI Taxonomy" id="1507512"/>
    <lineage>
        <taxon>Bacteria</taxon>
        <taxon>Bacillati</taxon>
        <taxon>Bacillota</taxon>
        <taxon>Clostridia</taxon>
        <taxon>Peptostreptococcales</taxon>
        <taxon>Peptostreptococcaceae</taxon>
        <taxon>Romboutsia</taxon>
    </lineage>
</organism>